<comment type="subcellular location">
    <subcellularLocation>
        <location evidence="1">Cell membrane</location>
        <topology evidence="1">Multi-pass membrane protein</topology>
    </subcellularLocation>
</comment>
<feature type="transmembrane region" description="Helical" evidence="6">
    <location>
        <begin position="85"/>
        <end position="107"/>
    </location>
</feature>
<evidence type="ECO:0000256" key="2">
    <source>
        <dbReference type="ARBA" id="ARBA00022475"/>
    </source>
</evidence>
<dbReference type="PANTHER" id="PTHR30250:SF11">
    <property type="entry name" value="O-ANTIGEN TRANSPORTER-RELATED"/>
    <property type="match status" value="1"/>
</dbReference>
<dbReference type="InterPro" id="IPR050833">
    <property type="entry name" value="Poly_Biosynth_Transport"/>
</dbReference>
<dbReference type="PANTHER" id="PTHR30250">
    <property type="entry name" value="PST FAMILY PREDICTED COLANIC ACID TRANSPORTER"/>
    <property type="match status" value="1"/>
</dbReference>
<feature type="transmembrane region" description="Helical" evidence="6">
    <location>
        <begin position="145"/>
        <end position="167"/>
    </location>
</feature>
<feature type="transmembrane region" description="Helical" evidence="6">
    <location>
        <begin position="173"/>
        <end position="192"/>
    </location>
</feature>
<evidence type="ECO:0000256" key="6">
    <source>
        <dbReference type="SAM" id="Phobius"/>
    </source>
</evidence>
<feature type="transmembrane region" description="Helical" evidence="6">
    <location>
        <begin position="411"/>
        <end position="429"/>
    </location>
</feature>
<organism evidence="7 8">
    <name type="scientific">Methylobacterium trifolii</name>
    <dbReference type="NCBI Taxonomy" id="1003092"/>
    <lineage>
        <taxon>Bacteria</taxon>
        <taxon>Pseudomonadati</taxon>
        <taxon>Pseudomonadota</taxon>
        <taxon>Alphaproteobacteria</taxon>
        <taxon>Hyphomicrobiales</taxon>
        <taxon>Methylobacteriaceae</taxon>
        <taxon>Methylobacterium</taxon>
    </lineage>
</organism>
<evidence type="ECO:0000256" key="3">
    <source>
        <dbReference type="ARBA" id="ARBA00022692"/>
    </source>
</evidence>
<evidence type="ECO:0000256" key="4">
    <source>
        <dbReference type="ARBA" id="ARBA00022989"/>
    </source>
</evidence>
<feature type="transmembrane region" description="Helical" evidence="6">
    <location>
        <begin position="354"/>
        <end position="373"/>
    </location>
</feature>
<dbReference type="EMBL" id="BPRB01000055">
    <property type="protein sequence ID" value="GJE58876.1"/>
    <property type="molecule type" value="Genomic_DNA"/>
</dbReference>
<keyword evidence="3 6" id="KW-0812">Transmembrane</keyword>
<feature type="transmembrane region" description="Helical" evidence="6">
    <location>
        <begin position="379"/>
        <end position="399"/>
    </location>
</feature>
<feature type="transmembrane region" description="Helical" evidence="6">
    <location>
        <begin position="323"/>
        <end position="342"/>
    </location>
</feature>
<proteinExistence type="predicted"/>
<dbReference type="Proteomes" id="UP001055057">
    <property type="component" value="Unassembled WGS sequence"/>
</dbReference>
<dbReference type="RefSeq" id="WP_238181472.1">
    <property type="nucleotide sequence ID" value="NZ_BPRB01000055.1"/>
</dbReference>
<feature type="transmembrane region" description="Helical" evidence="6">
    <location>
        <begin position="113"/>
        <end position="133"/>
    </location>
</feature>
<dbReference type="Pfam" id="PF13440">
    <property type="entry name" value="Polysacc_synt_3"/>
    <property type="match status" value="1"/>
</dbReference>
<evidence type="ECO:0000313" key="7">
    <source>
        <dbReference type="EMBL" id="GJE58876.1"/>
    </source>
</evidence>
<evidence type="ECO:0000256" key="5">
    <source>
        <dbReference type="ARBA" id="ARBA00023136"/>
    </source>
</evidence>
<protein>
    <recommendedName>
        <fullName evidence="9">Lipopolysaccharide biosynthesis protein</fullName>
    </recommendedName>
</protein>
<gene>
    <name evidence="7" type="ORF">MPOCJGCO_0961</name>
</gene>
<feature type="transmembrane region" description="Helical" evidence="6">
    <location>
        <begin position="288"/>
        <end position="311"/>
    </location>
</feature>
<evidence type="ECO:0000256" key="1">
    <source>
        <dbReference type="ARBA" id="ARBA00004651"/>
    </source>
</evidence>
<comment type="caution">
    <text evidence="7">The sequence shown here is derived from an EMBL/GenBank/DDBJ whole genome shotgun (WGS) entry which is preliminary data.</text>
</comment>
<evidence type="ECO:0000313" key="8">
    <source>
        <dbReference type="Proteomes" id="UP001055057"/>
    </source>
</evidence>
<name>A0ABQ4TU90_9HYPH</name>
<sequence>MAALSRLRSGATLLSGNMADMLFPLLRNIALSHTLPREQYGLAISLSVVAAFAELATDIGIQYSAVRGHAEADPDEVYGTLHAVALIRSVFIALVLLAAAPFVVAALDVPQALWAFLLLPLVSLVRGFQNLGVKELTRTYEFWPDAATLVAAQAAWTVVSVALALVFRDYSCMLFGIVGGAVVGVVVSHLMARRRWRLCWNRAVARDAQSFGRPLIPNGMANAFSIMGDRLLVGSALGVATLAQYSNAMGTALIPRGQLIKFLTSIYLPALVGLKPADPARSHILDRWAAWLSMAAFAYGIGLLAAGRPMIGLVFGSAYEPSQLLIGAIAIDVCIKSLLAFPVPPCLAAGQTRFLLRGSIAGAVAVLLAALTIPLHRSLAGFVFALAAGESLVLVWIVWRTLVLHPFSRGLAWFLVLFPVGAILGLVAVSAAAEPLPLPEWIGLCVLYGGLGLLAYVLALRARGVGLRDMVSMGSVAEVLG</sequence>
<accession>A0ABQ4TU90</accession>
<reference evidence="7" key="1">
    <citation type="journal article" date="2021" name="Front. Microbiol.">
        <title>Comprehensive Comparative Genomics and Phenotyping of Methylobacterium Species.</title>
        <authorList>
            <person name="Alessa O."/>
            <person name="Ogura Y."/>
            <person name="Fujitani Y."/>
            <person name="Takami H."/>
            <person name="Hayashi T."/>
            <person name="Sahin N."/>
            <person name="Tani A."/>
        </authorList>
    </citation>
    <scope>NUCLEOTIDE SEQUENCE</scope>
    <source>
        <strain evidence="7">DSM 23632</strain>
    </source>
</reference>
<keyword evidence="5 6" id="KW-0472">Membrane</keyword>
<reference evidence="7" key="2">
    <citation type="submission" date="2021-08" db="EMBL/GenBank/DDBJ databases">
        <authorList>
            <person name="Tani A."/>
            <person name="Ola A."/>
            <person name="Ogura Y."/>
            <person name="Katsura K."/>
            <person name="Hayashi T."/>
        </authorList>
    </citation>
    <scope>NUCLEOTIDE SEQUENCE</scope>
    <source>
        <strain evidence="7">DSM 23632</strain>
    </source>
</reference>
<feature type="transmembrane region" description="Helical" evidence="6">
    <location>
        <begin position="441"/>
        <end position="460"/>
    </location>
</feature>
<keyword evidence="2" id="KW-1003">Cell membrane</keyword>
<evidence type="ECO:0008006" key="9">
    <source>
        <dbReference type="Google" id="ProtNLM"/>
    </source>
</evidence>
<keyword evidence="8" id="KW-1185">Reference proteome</keyword>
<keyword evidence="4 6" id="KW-1133">Transmembrane helix</keyword>